<dbReference type="InterPro" id="IPR041846">
    <property type="entry name" value="ENL_dom"/>
</dbReference>
<dbReference type="Pfam" id="PF02298">
    <property type="entry name" value="Cu_bind_like"/>
    <property type="match status" value="1"/>
</dbReference>
<proteinExistence type="inferred from homology"/>
<keyword evidence="5 10" id="KW-0472">Membrane</keyword>
<keyword evidence="7" id="KW-0325">Glycoprotein</keyword>
<evidence type="ECO:0000256" key="9">
    <source>
        <dbReference type="ARBA" id="ARBA00035011"/>
    </source>
</evidence>
<evidence type="ECO:0000313" key="13">
    <source>
        <dbReference type="EMBL" id="CAI9111179.1"/>
    </source>
</evidence>
<dbReference type="Gene3D" id="2.60.40.420">
    <property type="entry name" value="Cupredoxins - blue copper proteins"/>
    <property type="match status" value="1"/>
</dbReference>
<keyword evidence="2" id="KW-1003">Cell membrane</keyword>
<comment type="similarity">
    <text evidence="9">Belongs to the early nodulin-like (ENODL) family.</text>
</comment>
<evidence type="ECO:0000313" key="14">
    <source>
        <dbReference type="Proteomes" id="UP001161247"/>
    </source>
</evidence>
<dbReference type="InterPro" id="IPR008972">
    <property type="entry name" value="Cupredoxin"/>
</dbReference>
<gene>
    <name evidence="13" type="ORF">OLC1_LOCUS18656</name>
</gene>
<evidence type="ECO:0000256" key="11">
    <source>
        <dbReference type="SAM" id="SignalP"/>
    </source>
</evidence>
<dbReference type="Proteomes" id="UP001161247">
    <property type="component" value="Chromosome 6"/>
</dbReference>
<evidence type="ECO:0000256" key="7">
    <source>
        <dbReference type="ARBA" id="ARBA00023180"/>
    </source>
</evidence>
<evidence type="ECO:0000256" key="6">
    <source>
        <dbReference type="ARBA" id="ARBA00023157"/>
    </source>
</evidence>
<sequence>MSSFCRQVLMSLMIICASFQLILGSSFEFQVGDHMGWSVPRSKDTKFYNDWASEKRFKLGDSILFKYRKDSVMEVGEAEYKQCNSTHPIFFSNTGNTVFHLDRSGYFYFISGAAGHCSKGQRMIVKVLGNDPFHPPSSQKSSSSATISSISLAIFSFVLLLPVVASVNFLFLSLCNSYNLF</sequence>
<comment type="subcellular location">
    <subcellularLocation>
        <location evidence="1">Cell membrane</location>
        <topology evidence="1">Lipid-anchor</topology>
        <topology evidence="1">GPI-anchor</topology>
    </subcellularLocation>
</comment>
<reference evidence="13" key="1">
    <citation type="submission" date="2023-03" db="EMBL/GenBank/DDBJ databases">
        <authorList>
            <person name="Julca I."/>
        </authorList>
    </citation>
    <scope>NUCLEOTIDE SEQUENCE</scope>
</reference>
<feature type="chain" id="PRO_5043886242" evidence="11">
    <location>
        <begin position="25"/>
        <end position="181"/>
    </location>
</feature>
<dbReference type="SUPFAM" id="SSF49503">
    <property type="entry name" value="Cupredoxins"/>
    <property type="match status" value="1"/>
</dbReference>
<feature type="signal peptide" evidence="11">
    <location>
        <begin position="1"/>
        <end position="24"/>
    </location>
</feature>
<dbReference type="PANTHER" id="PTHR33021:SF49">
    <property type="entry name" value="EARLY NODULIN-LIKE PROTEIN 21"/>
    <property type="match status" value="1"/>
</dbReference>
<dbReference type="GO" id="GO:0009055">
    <property type="term" value="F:electron transfer activity"/>
    <property type="evidence" value="ECO:0007669"/>
    <property type="project" value="InterPro"/>
</dbReference>
<keyword evidence="4 11" id="KW-0732">Signal</keyword>
<dbReference type="EMBL" id="OX459123">
    <property type="protein sequence ID" value="CAI9111179.1"/>
    <property type="molecule type" value="Genomic_DNA"/>
</dbReference>
<feature type="domain" description="Phytocyanin" evidence="12">
    <location>
        <begin position="37"/>
        <end position="121"/>
    </location>
</feature>
<feature type="transmembrane region" description="Helical" evidence="10">
    <location>
        <begin position="150"/>
        <end position="175"/>
    </location>
</feature>
<evidence type="ECO:0000256" key="2">
    <source>
        <dbReference type="ARBA" id="ARBA00022475"/>
    </source>
</evidence>
<evidence type="ECO:0000256" key="8">
    <source>
        <dbReference type="ARBA" id="ARBA00023288"/>
    </source>
</evidence>
<dbReference type="FunFam" id="2.60.40.420:FF:000010">
    <property type="entry name" value="Early nodulin-like protein 1"/>
    <property type="match status" value="1"/>
</dbReference>
<organism evidence="13 14">
    <name type="scientific">Oldenlandia corymbosa var. corymbosa</name>
    <dbReference type="NCBI Taxonomy" id="529605"/>
    <lineage>
        <taxon>Eukaryota</taxon>
        <taxon>Viridiplantae</taxon>
        <taxon>Streptophyta</taxon>
        <taxon>Embryophyta</taxon>
        <taxon>Tracheophyta</taxon>
        <taxon>Spermatophyta</taxon>
        <taxon>Magnoliopsida</taxon>
        <taxon>eudicotyledons</taxon>
        <taxon>Gunneridae</taxon>
        <taxon>Pentapetalae</taxon>
        <taxon>asterids</taxon>
        <taxon>lamiids</taxon>
        <taxon>Gentianales</taxon>
        <taxon>Rubiaceae</taxon>
        <taxon>Rubioideae</taxon>
        <taxon>Spermacoceae</taxon>
        <taxon>Hedyotis-Oldenlandia complex</taxon>
        <taxon>Oldenlandia</taxon>
    </lineage>
</organism>
<dbReference type="AlphaFoldDB" id="A0AAV1DWL5"/>
<keyword evidence="14" id="KW-1185">Reference proteome</keyword>
<evidence type="ECO:0000256" key="1">
    <source>
        <dbReference type="ARBA" id="ARBA00004609"/>
    </source>
</evidence>
<keyword evidence="6" id="KW-1015">Disulfide bond</keyword>
<evidence type="ECO:0000256" key="10">
    <source>
        <dbReference type="SAM" id="Phobius"/>
    </source>
</evidence>
<name>A0AAV1DWL5_OLDCO</name>
<evidence type="ECO:0000256" key="3">
    <source>
        <dbReference type="ARBA" id="ARBA00022622"/>
    </source>
</evidence>
<dbReference type="GO" id="GO:0005886">
    <property type="term" value="C:plasma membrane"/>
    <property type="evidence" value="ECO:0007669"/>
    <property type="project" value="UniProtKB-SubCell"/>
</dbReference>
<keyword evidence="10" id="KW-1133">Transmembrane helix</keyword>
<evidence type="ECO:0000256" key="4">
    <source>
        <dbReference type="ARBA" id="ARBA00022729"/>
    </source>
</evidence>
<protein>
    <submittedName>
        <fullName evidence="13">OLC1v1011335C1</fullName>
    </submittedName>
</protein>
<accession>A0AAV1DWL5</accession>
<keyword evidence="8" id="KW-0449">Lipoprotein</keyword>
<dbReference type="CDD" id="cd11019">
    <property type="entry name" value="OsENODL1_like"/>
    <property type="match status" value="1"/>
</dbReference>
<dbReference type="InterPro" id="IPR003245">
    <property type="entry name" value="Phytocyanin_dom"/>
</dbReference>
<dbReference type="PANTHER" id="PTHR33021">
    <property type="entry name" value="BLUE COPPER PROTEIN"/>
    <property type="match status" value="1"/>
</dbReference>
<keyword evidence="10" id="KW-0812">Transmembrane</keyword>
<dbReference type="InterPro" id="IPR039391">
    <property type="entry name" value="Phytocyanin-like"/>
</dbReference>
<dbReference type="GO" id="GO:0098552">
    <property type="term" value="C:side of membrane"/>
    <property type="evidence" value="ECO:0007669"/>
    <property type="project" value="UniProtKB-KW"/>
</dbReference>
<evidence type="ECO:0000256" key="5">
    <source>
        <dbReference type="ARBA" id="ARBA00023136"/>
    </source>
</evidence>
<evidence type="ECO:0000259" key="12">
    <source>
        <dbReference type="Pfam" id="PF02298"/>
    </source>
</evidence>
<keyword evidence="3" id="KW-0336">GPI-anchor</keyword>